<keyword evidence="11" id="KW-0520">NAD</keyword>
<comment type="caution">
    <text evidence="15">The sequence shown here is derived from an EMBL/GenBank/DDBJ whole genome shotgun (WGS) entry which is preliminary data.</text>
</comment>
<accession>A0A3E2HHL8</accession>
<gene>
    <name evidence="15" type="ORF">B7463_g3413</name>
</gene>
<evidence type="ECO:0000256" key="2">
    <source>
        <dbReference type="ARBA" id="ARBA00001946"/>
    </source>
</evidence>
<evidence type="ECO:0000256" key="1">
    <source>
        <dbReference type="ARBA" id="ARBA00001936"/>
    </source>
</evidence>
<dbReference type="Gene3D" id="3.40.718.10">
    <property type="entry name" value="Isopropylmalate Dehydrogenase"/>
    <property type="match status" value="1"/>
</dbReference>
<dbReference type="OrthoDB" id="419183at2759"/>
<feature type="non-terminal residue" evidence="15">
    <location>
        <position position="378"/>
    </location>
</feature>
<comment type="similarity">
    <text evidence="3">Belongs to the isocitrate and isopropylmalate dehydrogenases family.</text>
</comment>
<keyword evidence="8" id="KW-0479">Metal-binding</keyword>
<dbReference type="InterPro" id="IPR004429">
    <property type="entry name" value="Isopropylmalate_DH"/>
</dbReference>
<dbReference type="InterPro" id="IPR024084">
    <property type="entry name" value="IsoPropMal-DH-like_dom"/>
</dbReference>
<comment type="cofactor">
    <cofactor evidence="2">
        <name>Mg(2+)</name>
        <dbReference type="ChEBI" id="CHEBI:18420"/>
    </cofactor>
</comment>
<protein>
    <recommendedName>
        <fullName evidence="5">3-isopropylmalate dehydrogenase</fullName>
        <ecNumber evidence="5">1.1.1.85</ecNumber>
    </recommendedName>
</protein>
<proteinExistence type="inferred from homology"/>
<dbReference type="EMBL" id="NCSJ02000045">
    <property type="protein sequence ID" value="RFU32918.1"/>
    <property type="molecule type" value="Genomic_DNA"/>
</dbReference>
<evidence type="ECO:0000256" key="5">
    <source>
        <dbReference type="ARBA" id="ARBA00013101"/>
    </source>
</evidence>
<evidence type="ECO:0000256" key="11">
    <source>
        <dbReference type="ARBA" id="ARBA00023027"/>
    </source>
</evidence>
<evidence type="ECO:0000256" key="3">
    <source>
        <dbReference type="ARBA" id="ARBA00007769"/>
    </source>
</evidence>
<dbReference type="STRING" id="5539.A0A3E2HHL8"/>
<comment type="subunit">
    <text evidence="4">Homodimer.</text>
</comment>
<evidence type="ECO:0000256" key="13">
    <source>
        <dbReference type="ARBA" id="ARBA00023304"/>
    </source>
</evidence>
<evidence type="ECO:0000256" key="4">
    <source>
        <dbReference type="ARBA" id="ARBA00011738"/>
    </source>
</evidence>
<evidence type="ECO:0000313" key="15">
    <source>
        <dbReference type="EMBL" id="RFU32918.1"/>
    </source>
</evidence>
<feature type="domain" description="Isopropylmalate dehydrogenase-like" evidence="14">
    <location>
        <begin position="5"/>
        <end position="360"/>
    </location>
</feature>
<evidence type="ECO:0000313" key="16">
    <source>
        <dbReference type="Proteomes" id="UP000258309"/>
    </source>
</evidence>
<name>A0A3E2HHL8_SCYLI</name>
<keyword evidence="13" id="KW-0100">Branched-chain amino acid biosynthesis</keyword>
<dbReference type="GO" id="GO:0009098">
    <property type="term" value="P:L-leucine biosynthetic process"/>
    <property type="evidence" value="ECO:0007669"/>
    <property type="project" value="UniProtKB-KW"/>
</dbReference>
<keyword evidence="12" id="KW-0464">Manganese</keyword>
<evidence type="ECO:0000256" key="6">
    <source>
        <dbReference type="ARBA" id="ARBA00022430"/>
    </source>
</evidence>
<dbReference type="GO" id="GO:0005829">
    <property type="term" value="C:cytosol"/>
    <property type="evidence" value="ECO:0007669"/>
    <property type="project" value="TreeGrafter"/>
</dbReference>
<dbReference type="Pfam" id="PF00180">
    <property type="entry name" value="Iso_dh"/>
    <property type="match status" value="1"/>
</dbReference>
<organism evidence="15 16">
    <name type="scientific">Scytalidium lignicola</name>
    <name type="common">Hyphomycete</name>
    <dbReference type="NCBI Taxonomy" id="5539"/>
    <lineage>
        <taxon>Eukaryota</taxon>
        <taxon>Fungi</taxon>
        <taxon>Dikarya</taxon>
        <taxon>Ascomycota</taxon>
        <taxon>Pezizomycotina</taxon>
        <taxon>Leotiomycetes</taxon>
        <taxon>Leotiomycetes incertae sedis</taxon>
        <taxon>Scytalidium</taxon>
    </lineage>
</organism>
<dbReference type="SMART" id="SM01329">
    <property type="entry name" value="Iso_dh"/>
    <property type="match status" value="1"/>
</dbReference>
<dbReference type="GO" id="GO:0000287">
    <property type="term" value="F:magnesium ion binding"/>
    <property type="evidence" value="ECO:0007669"/>
    <property type="project" value="InterPro"/>
</dbReference>
<dbReference type="PANTHER" id="PTHR42979">
    <property type="entry name" value="3-ISOPROPYLMALATE DEHYDROGENASE"/>
    <property type="match status" value="1"/>
</dbReference>
<feature type="non-terminal residue" evidence="15">
    <location>
        <position position="1"/>
    </location>
</feature>
<dbReference type="PROSITE" id="PS00470">
    <property type="entry name" value="IDH_IMDH"/>
    <property type="match status" value="1"/>
</dbReference>
<evidence type="ECO:0000256" key="12">
    <source>
        <dbReference type="ARBA" id="ARBA00023211"/>
    </source>
</evidence>
<dbReference type="PANTHER" id="PTHR42979:SF1">
    <property type="entry name" value="3-ISOPROPYLMALATE DEHYDROGENASE"/>
    <property type="match status" value="1"/>
</dbReference>
<evidence type="ECO:0000256" key="8">
    <source>
        <dbReference type="ARBA" id="ARBA00022723"/>
    </source>
</evidence>
<dbReference type="EC" id="1.1.1.85" evidence="5"/>
<reference evidence="15 16" key="1">
    <citation type="submission" date="2018-05" db="EMBL/GenBank/DDBJ databases">
        <title>Draft genome sequence of Scytalidium lignicola DSM 105466, a ubiquitous saprotrophic fungus.</title>
        <authorList>
            <person name="Buettner E."/>
            <person name="Gebauer A.M."/>
            <person name="Hofrichter M."/>
            <person name="Liers C."/>
            <person name="Kellner H."/>
        </authorList>
    </citation>
    <scope>NUCLEOTIDE SEQUENCE [LARGE SCALE GENOMIC DNA]</scope>
    <source>
        <strain evidence="15 16">DSM 105466</strain>
    </source>
</reference>
<dbReference type="SUPFAM" id="SSF53659">
    <property type="entry name" value="Isocitrate/Isopropylmalate dehydrogenase-like"/>
    <property type="match status" value="1"/>
</dbReference>
<keyword evidence="6" id="KW-0432">Leucine biosynthesis</keyword>
<evidence type="ECO:0000256" key="9">
    <source>
        <dbReference type="ARBA" id="ARBA00022842"/>
    </source>
</evidence>
<dbReference type="InterPro" id="IPR019818">
    <property type="entry name" value="IsoCit/isopropylmalate_DH_CS"/>
</dbReference>
<comment type="cofactor">
    <cofactor evidence="1">
        <name>Mn(2+)</name>
        <dbReference type="ChEBI" id="CHEBI:29035"/>
    </cofactor>
</comment>
<evidence type="ECO:0000259" key="14">
    <source>
        <dbReference type="SMART" id="SM01329"/>
    </source>
</evidence>
<keyword evidence="9" id="KW-0460">Magnesium</keyword>
<keyword evidence="16" id="KW-1185">Reference proteome</keyword>
<dbReference type="GO" id="GO:0051287">
    <property type="term" value="F:NAD binding"/>
    <property type="evidence" value="ECO:0007669"/>
    <property type="project" value="InterPro"/>
</dbReference>
<dbReference type="Proteomes" id="UP000258309">
    <property type="component" value="Unassembled WGS sequence"/>
</dbReference>
<keyword evidence="7" id="KW-0028">Amino-acid biosynthesis</keyword>
<keyword evidence="10" id="KW-0560">Oxidoreductase</keyword>
<sequence>MTTFNILVLPGDGVGPEVTAEAIKVLRVVESCTGTTFNLTHELVGLNSEEKRGVRITREVLDLTVKSDAVLFGSEGGPITGAKRVPGYVGSLLQLRRELNLYANLRPCRFVSKSLHHLSVLRPGLSEGTDIMLGCARELWWCVLRQKIEDDDYAEDTWAYSKAEVQRVARVAAALAKEHNPPLHVTSCDKANVLASGRLWRRVVTDTFAKEFPELSISHQLIDSAAMLMMKNPRMFNGVLLTENTFGDILSDESSAIPGSLGLLPSASLSGAPGEMGLKGLYEPIHGTAPDIAGKGIVNPIAQILSLAMLLDFSCGMKKESEAITQAVGKVLDSKSDGGLEIRTGDLGGNAKTSEVGDAVCQVLKVILNRNTKAQCLD</sequence>
<dbReference type="GO" id="GO:0003862">
    <property type="term" value="F:3-isopropylmalate dehydrogenase activity"/>
    <property type="evidence" value="ECO:0007669"/>
    <property type="project" value="UniProtKB-EC"/>
</dbReference>
<evidence type="ECO:0000256" key="7">
    <source>
        <dbReference type="ARBA" id="ARBA00022605"/>
    </source>
</evidence>
<dbReference type="AlphaFoldDB" id="A0A3E2HHL8"/>
<dbReference type="FunFam" id="3.40.718.10:FF:000006">
    <property type="entry name" value="3-isopropylmalate dehydrogenase"/>
    <property type="match status" value="1"/>
</dbReference>
<evidence type="ECO:0000256" key="10">
    <source>
        <dbReference type="ARBA" id="ARBA00023002"/>
    </source>
</evidence>